<dbReference type="GO" id="GO:0003723">
    <property type="term" value="F:RNA binding"/>
    <property type="evidence" value="ECO:0007669"/>
    <property type="project" value="UniProtKB-UniRule"/>
</dbReference>
<feature type="compositionally biased region" description="Basic and acidic residues" evidence="3">
    <location>
        <begin position="238"/>
        <end position="276"/>
    </location>
</feature>
<dbReference type="AlphaFoldDB" id="A0A0N0NP56"/>
<evidence type="ECO:0000256" key="2">
    <source>
        <dbReference type="PROSITE-ProRule" id="PRU00176"/>
    </source>
</evidence>
<evidence type="ECO:0000313" key="5">
    <source>
        <dbReference type="EMBL" id="KPI42371.1"/>
    </source>
</evidence>
<evidence type="ECO:0000313" key="6">
    <source>
        <dbReference type="Proteomes" id="UP000038010"/>
    </source>
</evidence>
<dbReference type="Pfam" id="PF00076">
    <property type="entry name" value="RRM_1"/>
    <property type="match status" value="1"/>
</dbReference>
<dbReference type="RefSeq" id="XP_018002334.1">
    <property type="nucleotide sequence ID" value="XM_018150257.1"/>
</dbReference>
<name>A0A0N0NP56_9EURO</name>
<gene>
    <name evidence="5" type="ORF">AB675_9699</name>
</gene>
<evidence type="ECO:0000256" key="1">
    <source>
        <dbReference type="ARBA" id="ARBA00022884"/>
    </source>
</evidence>
<feature type="region of interest" description="Disordered" evidence="3">
    <location>
        <begin position="173"/>
        <end position="314"/>
    </location>
</feature>
<accession>A0A0N0NP56</accession>
<dbReference type="GO" id="GO:0071013">
    <property type="term" value="C:catalytic step 2 spliceosome"/>
    <property type="evidence" value="ECO:0007669"/>
    <property type="project" value="TreeGrafter"/>
</dbReference>
<dbReference type="OrthoDB" id="2573941at2759"/>
<feature type="compositionally biased region" description="Polar residues" evidence="3">
    <location>
        <begin position="1"/>
        <end position="10"/>
    </location>
</feature>
<reference evidence="5 6" key="1">
    <citation type="submission" date="2015-06" db="EMBL/GenBank/DDBJ databases">
        <title>Draft genome of the ant-associated black yeast Phialophora attae CBS 131958.</title>
        <authorList>
            <person name="Moreno L.F."/>
            <person name="Stielow B.J."/>
            <person name="de Hoog S."/>
            <person name="Vicente V.A."/>
            <person name="Weiss V.A."/>
            <person name="de Vries M."/>
            <person name="Cruz L.M."/>
            <person name="Souza E.M."/>
        </authorList>
    </citation>
    <scope>NUCLEOTIDE SEQUENCE [LARGE SCALE GENOMIC DNA]</scope>
    <source>
        <strain evidence="5 6">CBS 131958</strain>
    </source>
</reference>
<comment type="caution">
    <text evidence="5">The sequence shown here is derived from an EMBL/GenBank/DDBJ whole genome shotgun (WGS) entry which is preliminary data.</text>
</comment>
<organism evidence="5 6">
    <name type="scientific">Cyphellophora attinorum</name>
    <dbReference type="NCBI Taxonomy" id="1664694"/>
    <lineage>
        <taxon>Eukaryota</taxon>
        <taxon>Fungi</taxon>
        <taxon>Dikarya</taxon>
        <taxon>Ascomycota</taxon>
        <taxon>Pezizomycotina</taxon>
        <taxon>Eurotiomycetes</taxon>
        <taxon>Chaetothyriomycetidae</taxon>
        <taxon>Chaetothyriales</taxon>
        <taxon>Cyphellophoraceae</taxon>
        <taxon>Cyphellophora</taxon>
    </lineage>
</organism>
<sequence>MQAIRQTQLLNKRELESATPPSASWHADYRDTAWIYIGGLLPELSEGDVSIIFSQFGNPTHLNLIRDKETGKSKGFGFLKYEDQRSCDLAVDNLGGAEVMGRMLRVDHSRYKKKKKRDGEDEEDEDTYRIEIRERQQFGGETEDEETEAEDDGDRKRRKRRKLLKEEVELQEMLAIEPADGEEQDPMRDFLIREKREEVETAKAREKERRKHKHKHKHRTDADGMDEKSKTRHRHHRRDEPHSGDERDRRRGRDDGYESKTEPRRREASDEADFGKYPRSGNSVEKDRGSRRDRTRREDDRSKSRSRSRSPRRR</sequence>
<dbReference type="CDD" id="cd12411">
    <property type="entry name" value="RRM_ist3_like"/>
    <property type="match status" value="1"/>
</dbReference>
<dbReference type="STRING" id="1664694.A0A0N0NP56"/>
<feature type="compositionally biased region" description="Basic and acidic residues" evidence="3">
    <location>
        <begin position="284"/>
        <end position="303"/>
    </location>
</feature>
<proteinExistence type="predicted"/>
<evidence type="ECO:0000256" key="3">
    <source>
        <dbReference type="SAM" id="MobiDB-lite"/>
    </source>
</evidence>
<dbReference type="InterPro" id="IPR035979">
    <property type="entry name" value="RBD_domain_sf"/>
</dbReference>
<evidence type="ECO:0000259" key="4">
    <source>
        <dbReference type="PROSITE" id="PS50102"/>
    </source>
</evidence>
<feature type="compositionally biased region" description="Basic residues" evidence="3">
    <location>
        <begin position="208"/>
        <end position="219"/>
    </location>
</feature>
<feature type="region of interest" description="Disordered" evidence="3">
    <location>
        <begin position="1"/>
        <end position="22"/>
    </location>
</feature>
<dbReference type="GO" id="GO:0000398">
    <property type="term" value="P:mRNA splicing, via spliceosome"/>
    <property type="evidence" value="ECO:0007669"/>
    <property type="project" value="InterPro"/>
</dbReference>
<feature type="compositionally biased region" description="Basic and acidic residues" evidence="3">
    <location>
        <begin position="185"/>
        <end position="207"/>
    </location>
</feature>
<dbReference type="PANTHER" id="PTHR45880:SF1">
    <property type="entry name" value="RNA-BINDING MOTIF PROTEIN, X-LINKED 2"/>
    <property type="match status" value="1"/>
</dbReference>
<dbReference type="InterPro" id="IPR000504">
    <property type="entry name" value="RRM_dom"/>
</dbReference>
<keyword evidence="6" id="KW-1185">Reference proteome</keyword>
<dbReference type="GeneID" id="28742137"/>
<dbReference type="EMBL" id="LFJN01000007">
    <property type="protein sequence ID" value="KPI42371.1"/>
    <property type="molecule type" value="Genomic_DNA"/>
</dbReference>
<protein>
    <submittedName>
        <fullName evidence="5">U2 snRNP component ist3</fullName>
    </submittedName>
</protein>
<keyword evidence="1 2" id="KW-0694">RNA-binding</keyword>
<feature type="compositionally biased region" description="Basic and acidic residues" evidence="3">
    <location>
        <begin position="127"/>
        <end position="136"/>
    </location>
</feature>
<dbReference type="SMART" id="SM00360">
    <property type="entry name" value="RRM"/>
    <property type="match status" value="1"/>
</dbReference>
<feature type="compositionally biased region" description="Basic and acidic residues" evidence="3">
    <location>
        <begin position="220"/>
        <end position="229"/>
    </location>
</feature>
<dbReference type="InterPro" id="IPR051847">
    <property type="entry name" value="RNA_proc/Spliceosome_comp"/>
</dbReference>
<dbReference type="PANTHER" id="PTHR45880">
    <property type="entry name" value="RNA-BINDING MOTIF PROTEIN, X-LINKED 2"/>
    <property type="match status" value="1"/>
</dbReference>
<dbReference type="Gene3D" id="3.30.70.330">
    <property type="match status" value="1"/>
</dbReference>
<dbReference type="VEuPathDB" id="FungiDB:AB675_9699"/>
<dbReference type="GO" id="GO:0005686">
    <property type="term" value="C:U2 snRNP"/>
    <property type="evidence" value="ECO:0007669"/>
    <property type="project" value="TreeGrafter"/>
</dbReference>
<dbReference type="PROSITE" id="PS50102">
    <property type="entry name" value="RRM"/>
    <property type="match status" value="1"/>
</dbReference>
<dbReference type="GO" id="GO:0071011">
    <property type="term" value="C:precatalytic spliceosome"/>
    <property type="evidence" value="ECO:0007669"/>
    <property type="project" value="TreeGrafter"/>
</dbReference>
<dbReference type="InterPro" id="IPR012677">
    <property type="entry name" value="Nucleotide-bd_a/b_plait_sf"/>
</dbReference>
<feature type="compositionally biased region" description="Basic residues" evidence="3">
    <location>
        <begin position="304"/>
        <end position="314"/>
    </location>
</feature>
<dbReference type="Proteomes" id="UP000038010">
    <property type="component" value="Unassembled WGS sequence"/>
</dbReference>
<feature type="domain" description="RRM" evidence="4">
    <location>
        <begin position="33"/>
        <end position="111"/>
    </location>
</feature>
<feature type="compositionally biased region" description="Acidic residues" evidence="3">
    <location>
        <begin position="141"/>
        <end position="152"/>
    </location>
</feature>
<dbReference type="InterPro" id="IPR045844">
    <property type="entry name" value="RRM_Ist3-like"/>
</dbReference>
<feature type="region of interest" description="Disordered" evidence="3">
    <location>
        <begin position="110"/>
        <end position="158"/>
    </location>
</feature>
<dbReference type="SUPFAM" id="SSF54928">
    <property type="entry name" value="RNA-binding domain, RBD"/>
    <property type="match status" value="1"/>
</dbReference>